<keyword evidence="2" id="KW-1185">Reference proteome</keyword>
<organism evidence="1 2">
    <name type="scientific">Alienimonas chondri</name>
    <dbReference type="NCBI Taxonomy" id="2681879"/>
    <lineage>
        <taxon>Bacteria</taxon>
        <taxon>Pseudomonadati</taxon>
        <taxon>Planctomycetota</taxon>
        <taxon>Planctomycetia</taxon>
        <taxon>Planctomycetales</taxon>
        <taxon>Planctomycetaceae</taxon>
        <taxon>Alienimonas</taxon>
    </lineage>
</organism>
<dbReference type="InterPro" id="IPR029063">
    <property type="entry name" value="SAM-dependent_MTases_sf"/>
</dbReference>
<sequence>MIDAKPLDWFAPPVLPPAERFDRVIGADLLYQPNLHAALLNTLSATLAEEGEAILADPGRSVAAAFLHLADYAGWRVRLEDDAGRELWRPRIAGHQIVRLSRR</sequence>
<name>A0ABX1VGF5_9PLAN</name>
<proteinExistence type="predicted"/>
<accession>A0ABX1VGF5</accession>
<comment type="caution">
    <text evidence="1">The sequence shown here is derived from an EMBL/GenBank/DDBJ whole genome shotgun (WGS) entry which is preliminary data.</text>
</comment>
<evidence type="ECO:0000313" key="2">
    <source>
        <dbReference type="Proteomes" id="UP000609651"/>
    </source>
</evidence>
<protein>
    <recommendedName>
        <fullName evidence="3">Methyltransferase</fullName>
    </recommendedName>
</protein>
<evidence type="ECO:0008006" key="3">
    <source>
        <dbReference type="Google" id="ProtNLM"/>
    </source>
</evidence>
<dbReference type="EMBL" id="WTPX01000130">
    <property type="protein sequence ID" value="NNJ27208.1"/>
    <property type="molecule type" value="Genomic_DNA"/>
</dbReference>
<dbReference type="Gene3D" id="3.40.50.150">
    <property type="entry name" value="Vaccinia Virus protein VP39"/>
    <property type="match status" value="1"/>
</dbReference>
<evidence type="ECO:0000313" key="1">
    <source>
        <dbReference type="EMBL" id="NNJ27208.1"/>
    </source>
</evidence>
<gene>
    <name evidence="1" type="ORF">LzC2_33090</name>
</gene>
<reference evidence="1 2" key="1">
    <citation type="journal article" date="2020" name="Syst. Appl. Microbiol.">
        <title>Alienimonas chondri sp. nov., a novel planctomycete isolated from the biofilm of the red alga Chondrus crispus.</title>
        <authorList>
            <person name="Vitorino I."/>
            <person name="Albuquerque L."/>
            <person name="Wiegand S."/>
            <person name="Kallscheuer N."/>
            <person name="da Costa M.S."/>
            <person name="Lobo-da-Cunha A."/>
            <person name="Jogler C."/>
            <person name="Lage O.M."/>
        </authorList>
    </citation>
    <scope>NUCLEOTIDE SEQUENCE [LARGE SCALE GENOMIC DNA]</scope>
    <source>
        <strain evidence="1 2">LzC2</strain>
    </source>
</reference>
<dbReference type="Proteomes" id="UP000609651">
    <property type="component" value="Unassembled WGS sequence"/>
</dbReference>